<dbReference type="Pfam" id="PF00400">
    <property type="entry name" value="WD40"/>
    <property type="match status" value="3"/>
</dbReference>
<dbReference type="Gramene" id="CMP117CT">
    <property type="protein sequence ID" value="CMP117CT"/>
    <property type="gene ID" value="CMP117C"/>
</dbReference>
<feature type="domain" description="BOP1 N-terminal" evidence="9">
    <location>
        <begin position="28"/>
        <end position="302"/>
    </location>
</feature>
<dbReference type="GeneID" id="16996042"/>
<evidence type="ECO:0000256" key="6">
    <source>
        <dbReference type="ARBA" id="ARBA00023242"/>
    </source>
</evidence>
<dbReference type="OMA" id="MRPAKGE"/>
<evidence type="ECO:0000259" key="9">
    <source>
        <dbReference type="SMART" id="SM01035"/>
    </source>
</evidence>
<evidence type="ECO:0000256" key="7">
    <source>
        <dbReference type="PROSITE-ProRule" id="PRU00221"/>
    </source>
</evidence>
<evidence type="ECO:0000256" key="3">
    <source>
        <dbReference type="ARBA" id="ARBA00022552"/>
    </source>
</evidence>
<evidence type="ECO:0000256" key="8">
    <source>
        <dbReference type="SAM" id="MobiDB-lite"/>
    </source>
</evidence>
<dbReference type="OrthoDB" id="5571054at2759"/>
<name>M1V641_CYAM1</name>
<evidence type="ECO:0000256" key="5">
    <source>
        <dbReference type="ARBA" id="ARBA00022737"/>
    </source>
</evidence>
<evidence type="ECO:0000256" key="1">
    <source>
        <dbReference type="ARBA" id="ARBA00004604"/>
    </source>
</evidence>
<feature type="repeat" description="WD" evidence="7">
    <location>
        <begin position="595"/>
        <end position="626"/>
    </location>
</feature>
<reference evidence="10 11" key="1">
    <citation type="journal article" date="2004" name="Nature">
        <title>Genome sequence of the ultrasmall unicellular red alga Cyanidioschyzon merolae 10D.</title>
        <authorList>
            <person name="Matsuzaki M."/>
            <person name="Misumi O."/>
            <person name="Shin-i T."/>
            <person name="Maruyama S."/>
            <person name="Takahara M."/>
            <person name="Miyagishima S."/>
            <person name="Mori T."/>
            <person name="Nishida K."/>
            <person name="Yagisawa F."/>
            <person name="Nishida K."/>
            <person name="Yoshida Y."/>
            <person name="Nishimura Y."/>
            <person name="Nakao S."/>
            <person name="Kobayashi T."/>
            <person name="Momoyama Y."/>
            <person name="Higashiyama T."/>
            <person name="Minoda A."/>
            <person name="Sano M."/>
            <person name="Nomoto H."/>
            <person name="Oishi K."/>
            <person name="Hayashi H."/>
            <person name="Ohta F."/>
            <person name="Nishizaka S."/>
            <person name="Haga S."/>
            <person name="Miura S."/>
            <person name="Morishita T."/>
            <person name="Kabeya Y."/>
            <person name="Terasawa K."/>
            <person name="Suzuki Y."/>
            <person name="Ishii Y."/>
            <person name="Asakawa S."/>
            <person name="Takano H."/>
            <person name="Ohta N."/>
            <person name="Kuroiwa H."/>
            <person name="Tanaka K."/>
            <person name="Shimizu N."/>
            <person name="Sugano S."/>
            <person name="Sato N."/>
            <person name="Nozaki H."/>
            <person name="Ogasawara N."/>
            <person name="Kohara Y."/>
            <person name="Kuroiwa T."/>
        </authorList>
    </citation>
    <scope>NUCLEOTIDE SEQUENCE [LARGE SCALE GENOMIC DNA]</scope>
    <source>
        <strain evidence="10 11">10D</strain>
    </source>
</reference>
<dbReference type="GO" id="GO:0043021">
    <property type="term" value="F:ribonucleoprotein complex binding"/>
    <property type="evidence" value="ECO:0007669"/>
    <property type="project" value="TreeGrafter"/>
</dbReference>
<dbReference type="FunFam" id="2.130.10.10:FF:000576">
    <property type="entry name" value="Ribosome biogenesis protein ERB1"/>
    <property type="match status" value="1"/>
</dbReference>
<dbReference type="Gene3D" id="2.130.10.10">
    <property type="entry name" value="YVTN repeat-like/Quinoprotein amine dehydrogenase"/>
    <property type="match status" value="1"/>
</dbReference>
<dbReference type="GO" id="GO:0070545">
    <property type="term" value="C:PeBoW complex"/>
    <property type="evidence" value="ECO:0007669"/>
    <property type="project" value="TreeGrafter"/>
</dbReference>
<dbReference type="Proteomes" id="UP000007014">
    <property type="component" value="Chromosome 16"/>
</dbReference>
<dbReference type="STRING" id="280699.M1V641"/>
<dbReference type="eggNOG" id="KOG0650">
    <property type="taxonomic scope" value="Eukaryota"/>
</dbReference>
<dbReference type="Pfam" id="PF08145">
    <property type="entry name" value="BOP1NT"/>
    <property type="match status" value="1"/>
</dbReference>
<evidence type="ECO:0000256" key="4">
    <source>
        <dbReference type="ARBA" id="ARBA00022574"/>
    </source>
</evidence>
<gene>
    <name evidence="10" type="ORF">CYME_CMP117C</name>
</gene>
<dbReference type="HOGENOM" id="CLU_011390_0_1_1"/>
<dbReference type="GO" id="GO:0000463">
    <property type="term" value="P:maturation of LSU-rRNA from tricistronic rRNA transcript (SSU-rRNA, 5.8S rRNA, LSU-rRNA)"/>
    <property type="evidence" value="ECO:0007669"/>
    <property type="project" value="TreeGrafter"/>
</dbReference>
<feature type="region of interest" description="Disordered" evidence="8">
    <location>
        <begin position="419"/>
        <end position="438"/>
    </location>
</feature>
<keyword evidence="6" id="KW-0539">Nucleus</keyword>
<dbReference type="InterPro" id="IPR015943">
    <property type="entry name" value="WD40/YVTN_repeat-like_dom_sf"/>
</dbReference>
<dbReference type="SMART" id="SM01035">
    <property type="entry name" value="BOP1NT"/>
    <property type="match status" value="1"/>
</dbReference>
<keyword evidence="5" id="KW-0677">Repeat</keyword>
<dbReference type="SMART" id="SM00320">
    <property type="entry name" value="WD40"/>
    <property type="match status" value="6"/>
</dbReference>
<dbReference type="InterPro" id="IPR012953">
    <property type="entry name" value="BOP1_N_dom"/>
</dbReference>
<reference evidence="10 11" key="2">
    <citation type="journal article" date="2007" name="BMC Biol.">
        <title>A 100%-complete sequence reveals unusually simple genomic features in the hot-spring red alga Cyanidioschyzon merolae.</title>
        <authorList>
            <person name="Nozaki H."/>
            <person name="Takano H."/>
            <person name="Misumi O."/>
            <person name="Terasawa K."/>
            <person name="Matsuzaki M."/>
            <person name="Maruyama S."/>
            <person name="Nishida K."/>
            <person name="Yagisawa F."/>
            <person name="Yoshida Y."/>
            <person name="Fujiwara T."/>
            <person name="Takio S."/>
            <person name="Tamura K."/>
            <person name="Chung S.J."/>
            <person name="Nakamura S."/>
            <person name="Kuroiwa H."/>
            <person name="Tanaka K."/>
            <person name="Sato N."/>
            <person name="Kuroiwa T."/>
        </authorList>
    </citation>
    <scope>NUCLEOTIDE SEQUENCE [LARGE SCALE GENOMIC DNA]</scope>
    <source>
        <strain evidence="10 11">10D</strain>
    </source>
</reference>
<organism evidence="10 11">
    <name type="scientific">Cyanidioschyzon merolae (strain NIES-3377 / 10D)</name>
    <name type="common">Unicellular red alga</name>
    <dbReference type="NCBI Taxonomy" id="280699"/>
    <lineage>
        <taxon>Eukaryota</taxon>
        <taxon>Rhodophyta</taxon>
        <taxon>Bangiophyceae</taxon>
        <taxon>Cyanidiales</taxon>
        <taxon>Cyanidiaceae</taxon>
        <taxon>Cyanidioschyzon</taxon>
    </lineage>
</organism>
<evidence type="ECO:0000313" key="10">
    <source>
        <dbReference type="EMBL" id="BAM81760.1"/>
    </source>
</evidence>
<keyword evidence="11" id="KW-1185">Reference proteome</keyword>
<dbReference type="EMBL" id="AP006498">
    <property type="protein sequence ID" value="BAM81760.1"/>
    <property type="molecule type" value="Genomic_DNA"/>
</dbReference>
<dbReference type="InterPro" id="IPR001680">
    <property type="entry name" value="WD40_rpt"/>
</dbReference>
<dbReference type="PROSITE" id="PS50082">
    <property type="entry name" value="WD_REPEATS_2"/>
    <property type="match status" value="1"/>
</dbReference>
<evidence type="ECO:0000256" key="2">
    <source>
        <dbReference type="ARBA" id="ARBA00022517"/>
    </source>
</evidence>
<comment type="subcellular location">
    <subcellularLocation>
        <location evidence="1">Nucleus</location>
        <location evidence="1">Nucleolus</location>
    </subcellularLocation>
</comment>
<keyword evidence="4 7" id="KW-0853">WD repeat</keyword>
<proteinExistence type="predicted"/>
<dbReference type="KEGG" id="cme:CYME_CMP117C"/>
<dbReference type="AlphaFoldDB" id="M1V641"/>
<dbReference type="SUPFAM" id="SSF50978">
    <property type="entry name" value="WD40 repeat-like"/>
    <property type="match status" value="1"/>
</dbReference>
<dbReference type="RefSeq" id="XP_005537796.1">
    <property type="nucleotide sequence ID" value="XM_005537739.1"/>
</dbReference>
<dbReference type="PANTHER" id="PTHR17605:SF0">
    <property type="entry name" value="RIBOSOME BIOGENESIS PROTEIN BOP1"/>
    <property type="match status" value="1"/>
</dbReference>
<keyword evidence="2" id="KW-0690">Ribosome biogenesis</keyword>
<accession>M1V641</accession>
<dbReference type="InterPro" id="IPR028598">
    <property type="entry name" value="BOP1/Erb1"/>
</dbReference>
<protein>
    <submittedName>
        <fullName evidence="10">Block of proliferation 1</fullName>
    </submittedName>
</protein>
<evidence type="ECO:0000313" key="11">
    <source>
        <dbReference type="Proteomes" id="UP000007014"/>
    </source>
</evidence>
<sequence length="684" mass="77598">MADWISSGESSESEAEINTIGNVPLRWYDGYEHIGYTRDGEPLRRRYPANALQQLIAAGDDPENWRKLYDEKNDREIELTDEDVKLLVQYKQRLLSSLSGDEEIIAWAPRQVLPLHQSEEPKRRFLPSKHEAARIRKIIRGLEEGRIVPLSQRYQQRAQQHARWRYPQVDVWTEDDDSASDTLERKQSRAARARARSYVAAPKLAPPGHIESYNPPDEALPTPEERDAWERAAPEDRLLPYLPQRFSSLRAVPAYKAYVEERYKRCLDLYLCPRVLRRRMQTHDPTSLLPELPDPSELAPFPARLSMTYSDGSQQSAAALRCVAVHPQLGHWLATGSDDGLVRVFDVITGALVCRLDMCARHSGSAPDLAKTARDPVVSLVWLHALEPSVQEMLLLVAVGRCIYILRVYPLIMGQRATGARGDDPVQTPESAVPQRAPSTLPLPADVQWRELNDEDCGALPRGTLLIEHGKRIRHVAVHARSDYIAVVGSDSNGSTVYVHQLSRRHSQTPFRKHIADVQCTAFHPSRPFFFVATMQHIRVYSLATRSIVQKLTPRVRWLSTLDIHPGGDNVLCGSYDKRLCWFDLDYGEKPYRVIRNHSMAVRKVCFHPRLPLFASAGDDGTVHVFHATVYDDLGKDPLLVPLRILHGHQVSQRLGVFDIAFHPRLPWLFSVGADGACHLWTEV</sequence>
<dbReference type="PANTHER" id="PTHR17605">
    <property type="entry name" value="RIBOSOME BIOGENESIS PROTEIN BOP1 BLOCK OF PROLIFERATION 1 PROTEIN"/>
    <property type="match status" value="1"/>
</dbReference>
<dbReference type="InterPro" id="IPR036322">
    <property type="entry name" value="WD40_repeat_dom_sf"/>
</dbReference>
<dbReference type="GO" id="GO:0030687">
    <property type="term" value="C:preribosome, large subunit precursor"/>
    <property type="evidence" value="ECO:0007669"/>
    <property type="project" value="TreeGrafter"/>
</dbReference>
<keyword evidence="3" id="KW-0698">rRNA processing</keyword>